<feature type="compositionally biased region" description="Polar residues" evidence="10">
    <location>
        <begin position="2101"/>
        <end position="2110"/>
    </location>
</feature>
<dbReference type="Gene3D" id="3.40.50.300">
    <property type="entry name" value="P-loop containing nucleotide triphosphate hydrolases"/>
    <property type="match status" value="1"/>
</dbReference>
<comment type="caution">
    <text evidence="13">The sequence shown here is derived from an EMBL/GenBank/DDBJ whole genome shotgun (WGS) entry which is preliminary data.</text>
</comment>
<feature type="compositionally biased region" description="Pro residues" evidence="10">
    <location>
        <begin position="1554"/>
        <end position="1566"/>
    </location>
</feature>
<organism evidence="13 14">
    <name type="scientific">Sporothrix epigloea</name>
    <dbReference type="NCBI Taxonomy" id="1892477"/>
    <lineage>
        <taxon>Eukaryota</taxon>
        <taxon>Fungi</taxon>
        <taxon>Dikarya</taxon>
        <taxon>Ascomycota</taxon>
        <taxon>Pezizomycotina</taxon>
        <taxon>Sordariomycetes</taxon>
        <taxon>Sordariomycetidae</taxon>
        <taxon>Ophiostomatales</taxon>
        <taxon>Ophiostomataceae</taxon>
        <taxon>Sporothrix</taxon>
    </lineage>
</organism>
<feature type="region of interest" description="Disordered" evidence="10">
    <location>
        <begin position="194"/>
        <end position="242"/>
    </location>
</feature>
<feature type="compositionally biased region" description="Low complexity" evidence="10">
    <location>
        <begin position="1696"/>
        <end position="1714"/>
    </location>
</feature>
<feature type="region of interest" description="Disordered" evidence="10">
    <location>
        <begin position="2035"/>
        <end position="2135"/>
    </location>
</feature>
<feature type="compositionally biased region" description="Polar residues" evidence="10">
    <location>
        <begin position="584"/>
        <end position="595"/>
    </location>
</feature>
<evidence type="ECO:0000256" key="8">
    <source>
        <dbReference type="ARBA" id="ARBA00023242"/>
    </source>
</evidence>
<keyword evidence="14" id="KW-1185">Reference proteome</keyword>
<dbReference type="Proteomes" id="UP001642502">
    <property type="component" value="Unassembled WGS sequence"/>
</dbReference>
<evidence type="ECO:0008006" key="15">
    <source>
        <dbReference type="Google" id="ProtNLM"/>
    </source>
</evidence>
<evidence type="ECO:0000256" key="7">
    <source>
        <dbReference type="ARBA" id="ARBA00023125"/>
    </source>
</evidence>
<dbReference type="InterPro" id="IPR044574">
    <property type="entry name" value="ARIP4-like"/>
</dbReference>
<evidence type="ECO:0000256" key="1">
    <source>
        <dbReference type="ARBA" id="ARBA00004123"/>
    </source>
</evidence>
<dbReference type="CDD" id="cd18793">
    <property type="entry name" value="SF2_C_SNF"/>
    <property type="match status" value="1"/>
</dbReference>
<dbReference type="InterPro" id="IPR038718">
    <property type="entry name" value="SNF2-like_sf"/>
</dbReference>
<proteinExistence type="inferred from homology"/>
<dbReference type="Pfam" id="PF00176">
    <property type="entry name" value="SNF2-rel_dom"/>
    <property type="match status" value="1"/>
</dbReference>
<dbReference type="InterPro" id="IPR000330">
    <property type="entry name" value="SNF2_N"/>
</dbReference>
<feature type="compositionally biased region" description="Low complexity" evidence="10">
    <location>
        <begin position="1770"/>
        <end position="1803"/>
    </location>
</feature>
<keyword evidence="7" id="KW-0238">DNA-binding</keyword>
<feature type="region of interest" description="Disordered" evidence="10">
    <location>
        <begin position="1755"/>
        <end position="1803"/>
    </location>
</feature>
<feature type="compositionally biased region" description="Low complexity" evidence="10">
    <location>
        <begin position="1528"/>
        <end position="1538"/>
    </location>
</feature>
<name>A0ABP0E333_9PEZI</name>
<evidence type="ECO:0000259" key="12">
    <source>
        <dbReference type="PROSITE" id="PS51194"/>
    </source>
</evidence>
<feature type="compositionally biased region" description="Basic and acidic residues" evidence="10">
    <location>
        <begin position="773"/>
        <end position="785"/>
    </location>
</feature>
<evidence type="ECO:0000256" key="6">
    <source>
        <dbReference type="ARBA" id="ARBA00022840"/>
    </source>
</evidence>
<feature type="domain" description="Helicase C-terminal" evidence="12">
    <location>
        <begin position="1260"/>
        <end position="1407"/>
    </location>
</feature>
<feature type="compositionally biased region" description="Pro residues" evidence="10">
    <location>
        <begin position="1575"/>
        <end position="1600"/>
    </location>
</feature>
<feature type="domain" description="Helicase ATP-binding" evidence="11">
    <location>
        <begin position="898"/>
        <end position="1087"/>
    </location>
</feature>
<dbReference type="SMART" id="SM00487">
    <property type="entry name" value="DEXDc"/>
    <property type="match status" value="1"/>
</dbReference>
<dbReference type="InterPro" id="IPR001650">
    <property type="entry name" value="Helicase_C-like"/>
</dbReference>
<dbReference type="Pfam" id="PF24580">
    <property type="entry name" value="DUF7607"/>
    <property type="match status" value="1"/>
</dbReference>
<reference evidence="13 14" key="1">
    <citation type="submission" date="2024-01" db="EMBL/GenBank/DDBJ databases">
        <authorList>
            <person name="Allen C."/>
            <person name="Tagirdzhanova G."/>
        </authorList>
    </citation>
    <scope>NUCLEOTIDE SEQUENCE [LARGE SCALE GENOMIC DNA]</scope>
    <source>
        <strain evidence="13 14">CBS 119000</strain>
    </source>
</reference>
<evidence type="ECO:0000313" key="13">
    <source>
        <dbReference type="EMBL" id="CAK7273736.1"/>
    </source>
</evidence>
<sequence>MSGSGGTDDPFGWSNERLVQELCTSSRSWPAPPPKKWPEPDLLAAMLQQHDLDGSDLLCYEDIMGQGGFELLCADLGVVKIPHKMSLRIAIRFLQNRSPDYRAWKEAKVAADTLLEQPQDIASLPLHENGIETSVEHYGSALAAPNKSGFDLLPAPELVSNNVGTYVNGTMIKPASYDQDPITTSTNGHTLPVAATSSIPSSPPTFPVKRSNKRKRIAPTNVSSTAHPQAHRRNPFNDIPKLRQDSVSGAYLGSWALTEDALLQPSDPLDPASDDNLDTGDFGWSHPMPIPAGRRRQVDRIFRRHLQPARPSTANLGRTYQQPRNGNSQSGHWYEEVDEVLPALGESDDEGYDTETWDAMEQEATERKEQELRKRRPLPIDTVDAIISDAIRDIEAKWIDRKLPRLRRREHIMWTSARNSGSRKFLFNKALRDMDQYEQRIKKLVQEMRQVEWRNEKEVRMQAIVLDANIEDKQHALWESRLYSATSAPTKPVGGKPLAWRQPPAQRVRPSLDGFADILTDSSGDDDGGRVAQGLGTVDEDGHDEGSSSDVSMELSDGSSDQPEMLDQSAVSTPRSYRLPDRVTTGQPSFQTGRSASTLATDFPLHGQSAIAEKGVSYWEAAGDVTRLLCTIFSNADRPQLARLLQSLSLNVDDLWQKFCVPVLTNLPDKADPGTENRPEDDATAFTRYFYIFLIVRNVTPPNFLPQDENVHRKIVDGRGVLGSFCVKMRTIAPYLTHLTERLTEADPAAKKTTDASKTGPVNTNVESTASSERAESSSSVHKDQPAAQNDEDTDGDDSGDVPISRLFRRHGRLVAKDQGAQSLRDRDKARQEEQENRRKVLYQSLAQTGQLTQDQTRLIINEAKDKNHGFVYVDNWIGQNIRNHQIDGVRFMWNQIIAPPESRQGCLLAHTMGLGKTMQVITLLVSIADAARSPDPSISSQIPLDLRESKTLILCPAGLVENWQDELIIWSQTSTLGPRYSVVASMEPDVRMDEVRQWAQTGGTLVLGYNMFKQLEKDFGREAISLLESTPNIVIADEAHALKNPTSKIHQLTGSFRTSARIAMTGSPLANSVTEYHAMINWVAPNYLAARDEFNATYANPIKEGFYRDSTMSQRRHAYKMLKVLKDTVAPKIHRLTVSNLQGVLPEKREFILYLALTPLQMGVYHTFIRLIKQPRIIEGIQNTVQLWNLLVNLTLLLGHPKIFRDRLLQMKAVLANKDAKGLRTGTLPPHMVDELLTAVSVPEMEDLSSSSKMVVLMGILDEAKRVGEKVLVFSQSKLVLDFLEVEFRRQNRLFHRLDGDTPVSKRQDMVKDFNAGADEVYLISTTAGGLGLNIQGANRVVIFDFKWNPMHEQQAIGRAYRIGQTCKVFVYWLIVGETFETVLHDQAVFKTQLASRVVDKKNPLAWADQLRNYTKDPAIMLPDPSLATRFESRDPVLAALLASSDDATQLRICKIVTTDTLEQEEPEVKLSPEDLTEAANMVNLNKMRKRLSRDGPARDNGGPFRFAQATAGPPVERTQVDGGGFPPAAAPARNLPVPQPHVPQPHVLQPPVLQPPVLQPPVLQPPVSQTPVAQPPVSQPPVPQPPVPQPPVLRPPVLQPTVSQQPLAQPPLAKPPVAKPPVAQPSISQLPVLQPPASQPPVLQPPVSQPPVAKPPASQPPVAKPPASQPPTSQPPVLRPPVAQPPIAQPPVAQPSVAQPSVAQPSVAQLPVLQPPVPRPAKQNLLPAPPPMQIPTTTMENTVHIAANPIGGEPAEEAAEDDPLFQDPVPEASAARPARPVSAASAVSATPPSSSGSLAGSPGELIHVLKQVLLSGRITTQQQPNPRTADTMARKAVADISLMMKVSGVPARAQWGRLRALVQQEPLLVEMIVYGAIEPAQLATMAGTEEMAFVSHVLFAISEMNTVGADGEYSVQNTPHCCSLFGSTATLERIVDRKLYEGDTSVVLAARNGFSWTMAGDLAARVGRNLPSSPLKMTMLARCAVRAFRDTLFVGALLSGAIDIETWPLASLSKRVALVRGVHDRHAADLLSQAADDTPSAAASGGAASARNTDFGSIAKPEPPDGVTSPAGGGGSSAARSRVDSGVEQRAVQKKGKQRTNGANTAETKTLPAAPEQSPRVGDSPRNPFVLDD</sequence>
<evidence type="ECO:0000256" key="2">
    <source>
        <dbReference type="ARBA" id="ARBA00007025"/>
    </source>
</evidence>
<keyword evidence="9" id="KW-0175">Coiled coil</keyword>
<dbReference type="Gene3D" id="3.40.50.10810">
    <property type="entry name" value="Tandem AAA-ATPase domain"/>
    <property type="match status" value="1"/>
</dbReference>
<evidence type="ECO:0000313" key="14">
    <source>
        <dbReference type="Proteomes" id="UP001642502"/>
    </source>
</evidence>
<dbReference type="PANTHER" id="PTHR45797">
    <property type="entry name" value="RAD54-LIKE"/>
    <property type="match status" value="1"/>
</dbReference>
<feature type="region of interest" description="Disordered" evidence="10">
    <location>
        <begin position="313"/>
        <end position="333"/>
    </location>
</feature>
<feature type="compositionally biased region" description="Pro residues" evidence="10">
    <location>
        <begin position="1610"/>
        <end position="1625"/>
    </location>
</feature>
<feature type="compositionally biased region" description="Acidic residues" evidence="10">
    <location>
        <begin position="1756"/>
        <end position="1766"/>
    </location>
</feature>
<feature type="compositionally biased region" description="Low complexity" evidence="10">
    <location>
        <begin position="2042"/>
        <end position="2052"/>
    </location>
</feature>
<dbReference type="InterPro" id="IPR049730">
    <property type="entry name" value="SNF2/RAD54-like_C"/>
</dbReference>
<feature type="compositionally biased region" description="Polar residues" evidence="10">
    <location>
        <begin position="313"/>
        <end position="331"/>
    </location>
</feature>
<dbReference type="SMART" id="SM00490">
    <property type="entry name" value="HELICc"/>
    <property type="match status" value="1"/>
</dbReference>
<feature type="compositionally biased region" description="Pro residues" evidence="10">
    <location>
        <begin position="1635"/>
        <end position="1695"/>
    </location>
</feature>
<dbReference type="InterPro" id="IPR056026">
    <property type="entry name" value="DUF7607"/>
</dbReference>
<evidence type="ECO:0000256" key="10">
    <source>
        <dbReference type="SAM" id="MobiDB-lite"/>
    </source>
</evidence>
<evidence type="ECO:0000256" key="5">
    <source>
        <dbReference type="ARBA" id="ARBA00022806"/>
    </source>
</evidence>
<keyword evidence="6" id="KW-0067">ATP-binding</keyword>
<protein>
    <recommendedName>
        <fullName evidence="15">Snf2 family helicase</fullName>
    </recommendedName>
</protein>
<keyword evidence="3" id="KW-0547">Nucleotide-binding</keyword>
<dbReference type="PROSITE" id="PS51194">
    <property type="entry name" value="HELICASE_CTER"/>
    <property type="match status" value="1"/>
</dbReference>
<evidence type="ECO:0000256" key="4">
    <source>
        <dbReference type="ARBA" id="ARBA00022801"/>
    </source>
</evidence>
<dbReference type="InterPro" id="IPR027417">
    <property type="entry name" value="P-loop_NTPase"/>
</dbReference>
<gene>
    <name evidence="13" type="ORF">SEPCBS119000_005809</name>
</gene>
<feature type="compositionally biased region" description="Polar residues" evidence="10">
    <location>
        <begin position="756"/>
        <end position="766"/>
    </location>
</feature>
<accession>A0ABP0E333</accession>
<evidence type="ECO:0000256" key="9">
    <source>
        <dbReference type="SAM" id="Coils"/>
    </source>
</evidence>
<evidence type="ECO:0000256" key="3">
    <source>
        <dbReference type="ARBA" id="ARBA00022741"/>
    </source>
</evidence>
<feature type="region of interest" description="Disordered" evidence="10">
    <location>
        <begin position="747"/>
        <end position="837"/>
    </location>
</feature>
<dbReference type="PANTHER" id="PTHR45797:SF1">
    <property type="entry name" value="HELICASE ARIP4"/>
    <property type="match status" value="1"/>
</dbReference>
<keyword evidence="4" id="KW-0378">Hydrolase</keyword>
<feature type="coiled-coil region" evidence="9">
    <location>
        <begin position="427"/>
        <end position="454"/>
    </location>
</feature>
<feature type="region of interest" description="Disordered" evidence="10">
    <location>
        <begin position="1494"/>
        <end position="1738"/>
    </location>
</feature>
<evidence type="ECO:0000259" key="11">
    <source>
        <dbReference type="PROSITE" id="PS51192"/>
    </source>
</evidence>
<dbReference type="SUPFAM" id="SSF52540">
    <property type="entry name" value="P-loop containing nucleoside triphosphate hydrolases"/>
    <property type="match status" value="2"/>
</dbReference>
<comment type="similarity">
    <text evidence="2">Belongs to the SNF2/RAD54 helicase family.</text>
</comment>
<comment type="subcellular location">
    <subcellularLocation>
        <location evidence="1">Nucleus</location>
    </subcellularLocation>
</comment>
<feature type="compositionally biased region" description="Acidic residues" evidence="10">
    <location>
        <begin position="790"/>
        <end position="800"/>
    </location>
</feature>
<dbReference type="EMBL" id="CAWUON010000120">
    <property type="protein sequence ID" value="CAK7273736.1"/>
    <property type="molecule type" value="Genomic_DNA"/>
</dbReference>
<feature type="compositionally biased region" description="Basic and acidic residues" evidence="10">
    <location>
        <begin position="824"/>
        <end position="837"/>
    </location>
</feature>
<keyword evidence="8" id="KW-0539">Nucleus</keyword>
<dbReference type="Pfam" id="PF00271">
    <property type="entry name" value="Helicase_C"/>
    <property type="match status" value="1"/>
</dbReference>
<feature type="region of interest" description="Disordered" evidence="10">
    <location>
        <begin position="487"/>
        <end position="595"/>
    </location>
</feature>
<dbReference type="PROSITE" id="PS51192">
    <property type="entry name" value="HELICASE_ATP_BIND_1"/>
    <property type="match status" value="1"/>
</dbReference>
<dbReference type="InterPro" id="IPR014001">
    <property type="entry name" value="Helicase_ATP-bd"/>
</dbReference>
<keyword evidence="5" id="KW-0347">Helicase</keyword>